<keyword evidence="3 7" id="KW-0645">Protease</keyword>
<gene>
    <name evidence="7 13" type="primary">clpP</name>
    <name evidence="13" type="ORF">IQ217_00875</name>
</gene>
<evidence type="ECO:0000313" key="13">
    <source>
        <dbReference type="EMBL" id="MBE9252427.1"/>
    </source>
</evidence>
<sequence>MIPTVIETSGRGDRAFDIYSRLLRERIVFLGQEVRDENANLVVAQLLFLEAEDPEKDIYLYINSPGGSVSAGLGIFDTMNQIRPDVCTICIGLAASMGAFLLSAGAKGKRMSLPNSRIMIHQPLGGAQGQATDIEIQAKEILYLKALLNQHLANHTGKSLEEITADTERDFFMSAEESKEYGLIDQVINRRPSASDPL</sequence>
<evidence type="ECO:0000256" key="5">
    <source>
        <dbReference type="ARBA" id="ARBA00022825"/>
    </source>
</evidence>
<evidence type="ECO:0000256" key="7">
    <source>
        <dbReference type="HAMAP-Rule" id="MF_00444"/>
    </source>
</evidence>
<proteinExistence type="inferred from homology"/>
<dbReference type="EMBL" id="JADEVV010000002">
    <property type="protein sequence ID" value="MBE9252427.1"/>
    <property type="molecule type" value="Genomic_DNA"/>
</dbReference>
<dbReference type="EC" id="3.4.21.92" evidence="7 10"/>
<evidence type="ECO:0000313" key="14">
    <source>
        <dbReference type="Proteomes" id="UP000658720"/>
    </source>
</evidence>
<comment type="catalytic activity">
    <reaction evidence="6 7 9">
        <text>Hydrolysis of proteins to small peptides in the presence of ATP and magnesium. alpha-casein is the usual test substrate. In the absence of ATP, only oligopeptides shorter than five residues are hydrolyzed (such as succinyl-Leu-Tyr-|-NHMec, and Leu-Tyr-Leu-|-Tyr-Trp, in which cleavage of the -Tyr-|-Leu- and -Tyr-|-Trp bonds also occurs).</text>
        <dbReference type="EC" id="3.4.21.92"/>
    </reaction>
</comment>
<dbReference type="Proteomes" id="UP000658720">
    <property type="component" value="Unassembled WGS sequence"/>
</dbReference>
<organism evidence="13 14">
    <name type="scientific">Synechocystis salina LEGE 00031</name>
    <dbReference type="NCBI Taxonomy" id="1828736"/>
    <lineage>
        <taxon>Bacteria</taxon>
        <taxon>Bacillati</taxon>
        <taxon>Cyanobacteriota</taxon>
        <taxon>Cyanophyceae</taxon>
        <taxon>Synechococcales</taxon>
        <taxon>Merismopediaceae</taxon>
        <taxon>Synechocystis</taxon>
    </lineage>
</organism>
<dbReference type="Pfam" id="PF00574">
    <property type="entry name" value="CLP_protease"/>
    <property type="match status" value="1"/>
</dbReference>
<dbReference type="InterPro" id="IPR001907">
    <property type="entry name" value="ClpP"/>
</dbReference>
<evidence type="ECO:0000256" key="1">
    <source>
        <dbReference type="ARBA" id="ARBA00007039"/>
    </source>
</evidence>
<evidence type="ECO:0000256" key="3">
    <source>
        <dbReference type="ARBA" id="ARBA00022670"/>
    </source>
</evidence>
<comment type="function">
    <text evidence="7 11">Cleaves peptides in various proteins in a process that requires ATP hydrolysis. Has a chymotrypsin-like activity. Plays a major role in the degradation of misfolded proteins.</text>
</comment>
<reference evidence="13 14" key="1">
    <citation type="submission" date="2020-10" db="EMBL/GenBank/DDBJ databases">
        <authorList>
            <person name="Castelo-Branco R."/>
            <person name="Eusebio N."/>
            <person name="Adriana R."/>
            <person name="Vieira A."/>
            <person name="Brugerolle De Fraissinette N."/>
            <person name="Rezende De Castro R."/>
            <person name="Schneider M.P."/>
            <person name="Vasconcelos V."/>
            <person name="Leao P.N."/>
        </authorList>
    </citation>
    <scope>NUCLEOTIDE SEQUENCE [LARGE SCALE GENOMIC DNA]</scope>
    <source>
        <strain evidence="13 14">LEGE 00031</strain>
    </source>
</reference>
<evidence type="ECO:0000256" key="6">
    <source>
        <dbReference type="ARBA" id="ARBA00034021"/>
    </source>
</evidence>
<dbReference type="Gene3D" id="3.90.226.10">
    <property type="entry name" value="2-enoyl-CoA Hydratase, Chain A, domain 1"/>
    <property type="match status" value="1"/>
</dbReference>
<comment type="caution">
    <text evidence="13">The sequence shown here is derived from an EMBL/GenBank/DDBJ whole genome shotgun (WGS) entry which is preliminary data.</text>
</comment>
<accession>A0ABR9VM76</accession>
<feature type="active site" description="Nucleophile" evidence="7">
    <location>
        <position position="96"/>
    </location>
</feature>
<evidence type="ECO:0000256" key="4">
    <source>
        <dbReference type="ARBA" id="ARBA00022801"/>
    </source>
</evidence>
<dbReference type="PANTHER" id="PTHR10381:SF70">
    <property type="entry name" value="ATP-DEPENDENT CLP PROTEASE PROTEOLYTIC SUBUNIT"/>
    <property type="match status" value="1"/>
</dbReference>
<keyword evidence="5 7" id="KW-0720">Serine protease</keyword>
<comment type="subcellular location">
    <subcellularLocation>
        <location evidence="7">Cytoplasm</location>
    </subcellularLocation>
</comment>
<dbReference type="SUPFAM" id="SSF52096">
    <property type="entry name" value="ClpP/crotonase"/>
    <property type="match status" value="1"/>
</dbReference>
<dbReference type="PROSITE" id="PS00381">
    <property type="entry name" value="CLP_PROTEASE_SER"/>
    <property type="match status" value="1"/>
</dbReference>
<evidence type="ECO:0000256" key="10">
    <source>
        <dbReference type="RuleBase" id="RU000549"/>
    </source>
</evidence>
<evidence type="ECO:0000256" key="11">
    <source>
        <dbReference type="RuleBase" id="RU000550"/>
    </source>
</evidence>
<keyword evidence="14" id="KW-1185">Reference proteome</keyword>
<dbReference type="GO" id="GO:0004252">
    <property type="term" value="F:serine-type endopeptidase activity"/>
    <property type="evidence" value="ECO:0007669"/>
    <property type="project" value="UniProtKB-EC"/>
</dbReference>
<evidence type="ECO:0000256" key="8">
    <source>
        <dbReference type="PROSITE-ProRule" id="PRU10085"/>
    </source>
</evidence>
<feature type="active site" evidence="7 9">
    <location>
        <position position="121"/>
    </location>
</feature>
<dbReference type="HAMAP" id="MF_00444">
    <property type="entry name" value="ClpP"/>
    <property type="match status" value="1"/>
</dbReference>
<keyword evidence="2 7" id="KW-0963">Cytoplasm</keyword>
<dbReference type="PRINTS" id="PR00127">
    <property type="entry name" value="CLPPROTEASEP"/>
</dbReference>
<dbReference type="CDD" id="cd07017">
    <property type="entry name" value="S14_ClpP_2"/>
    <property type="match status" value="1"/>
</dbReference>
<dbReference type="InterPro" id="IPR029045">
    <property type="entry name" value="ClpP/crotonase-like_dom_sf"/>
</dbReference>
<dbReference type="InterPro" id="IPR033135">
    <property type="entry name" value="ClpP_His_AS"/>
</dbReference>
<dbReference type="NCBIfam" id="NF009205">
    <property type="entry name" value="PRK12553.1"/>
    <property type="match status" value="1"/>
</dbReference>
<dbReference type="NCBIfam" id="TIGR00493">
    <property type="entry name" value="clpP"/>
    <property type="match status" value="1"/>
</dbReference>
<feature type="active site" evidence="8">
    <location>
        <position position="96"/>
    </location>
</feature>
<keyword evidence="4 7" id="KW-0378">Hydrolase</keyword>
<evidence type="ECO:0000256" key="12">
    <source>
        <dbReference type="RuleBase" id="RU003567"/>
    </source>
</evidence>
<dbReference type="PANTHER" id="PTHR10381">
    <property type="entry name" value="ATP-DEPENDENT CLP PROTEASE PROTEOLYTIC SUBUNIT"/>
    <property type="match status" value="1"/>
</dbReference>
<comment type="subunit">
    <text evidence="7">Fourteen ClpP subunits assemble into 2 heptameric rings which stack back to back to give a disk-like structure with a central cavity, resembling the structure of eukaryotic proteasomes.</text>
</comment>
<dbReference type="RefSeq" id="WP_162329222.1">
    <property type="nucleotide sequence ID" value="NZ_JADEVV010000002.1"/>
</dbReference>
<dbReference type="InterPro" id="IPR018215">
    <property type="entry name" value="ClpP_Ser_AS"/>
</dbReference>
<dbReference type="InterPro" id="IPR023562">
    <property type="entry name" value="ClpP/TepA"/>
</dbReference>
<dbReference type="NCBIfam" id="NF001368">
    <property type="entry name" value="PRK00277.1"/>
    <property type="match status" value="1"/>
</dbReference>
<evidence type="ECO:0000256" key="9">
    <source>
        <dbReference type="PROSITE-ProRule" id="PRU10086"/>
    </source>
</evidence>
<comment type="similarity">
    <text evidence="1 7 12">Belongs to the peptidase S14 family.</text>
</comment>
<dbReference type="PROSITE" id="PS00382">
    <property type="entry name" value="CLP_PROTEASE_HIS"/>
    <property type="match status" value="1"/>
</dbReference>
<evidence type="ECO:0000256" key="2">
    <source>
        <dbReference type="ARBA" id="ARBA00022490"/>
    </source>
</evidence>
<name>A0ABR9VM76_9SYNC</name>
<protein>
    <recommendedName>
        <fullName evidence="7 12">ATP-dependent Clp protease proteolytic subunit</fullName>
        <ecNumber evidence="7 10">3.4.21.92</ecNumber>
    </recommendedName>
    <alternativeName>
        <fullName evidence="7">Endopeptidase Clp</fullName>
    </alternativeName>
</protein>